<dbReference type="InterPro" id="IPR011538">
    <property type="entry name" value="Nuo51_FMN-bd"/>
</dbReference>
<feature type="domain" description="4Fe-4S ferredoxin-type" evidence="6">
    <location>
        <begin position="557"/>
        <end position="586"/>
    </location>
</feature>
<dbReference type="Gene3D" id="3.40.30.10">
    <property type="entry name" value="Glutaredoxin"/>
    <property type="match status" value="1"/>
</dbReference>
<dbReference type="SUPFAM" id="SSF142984">
    <property type="entry name" value="Nqo1 middle domain-like"/>
    <property type="match status" value="1"/>
</dbReference>
<dbReference type="SMART" id="SM00928">
    <property type="entry name" value="NADH_4Fe-4S"/>
    <property type="match status" value="1"/>
</dbReference>
<dbReference type="Gene3D" id="1.20.1440.230">
    <property type="entry name" value="NADH-ubiquinone oxidoreductase 51kDa subunit, iron-sulphur binding domain"/>
    <property type="match status" value="1"/>
</dbReference>
<dbReference type="GO" id="GO:0051539">
    <property type="term" value="F:4 iron, 4 sulfur cluster binding"/>
    <property type="evidence" value="ECO:0007669"/>
    <property type="project" value="UniProtKB-KW"/>
</dbReference>
<dbReference type="STRING" id="877455.Metbo_2518"/>
<dbReference type="CDD" id="cd02980">
    <property type="entry name" value="TRX_Fd_family"/>
    <property type="match status" value="1"/>
</dbReference>
<dbReference type="SUPFAM" id="SSF52833">
    <property type="entry name" value="Thioredoxin-like"/>
    <property type="match status" value="1"/>
</dbReference>
<dbReference type="PANTHER" id="PTHR43578">
    <property type="entry name" value="NADH-QUINONE OXIDOREDUCTASE SUBUNIT F"/>
    <property type="match status" value="1"/>
</dbReference>
<dbReference type="Gene3D" id="3.30.70.20">
    <property type="match status" value="1"/>
</dbReference>
<proteinExistence type="inferred from homology"/>
<dbReference type="Pfam" id="PF01512">
    <property type="entry name" value="Complex1_51K"/>
    <property type="match status" value="1"/>
</dbReference>
<keyword evidence="3" id="KW-0479">Metal-binding</keyword>
<dbReference type="SUPFAM" id="SSF142019">
    <property type="entry name" value="Nqo1 FMN-binding domain-like"/>
    <property type="match status" value="1"/>
</dbReference>
<dbReference type="InterPro" id="IPR019575">
    <property type="entry name" value="Nuop51_4Fe4S-bd"/>
</dbReference>
<evidence type="ECO:0000313" key="8">
    <source>
        <dbReference type="Proteomes" id="UP000007490"/>
    </source>
</evidence>
<dbReference type="InterPro" id="IPR036249">
    <property type="entry name" value="Thioredoxin-like_sf"/>
</dbReference>
<dbReference type="HOGENOM" id="CLU_014881_3_2_2"/>
<gene>
    <name evidence="7" type="ordered locus">Metbo_2518</name>
</gene>
<protein>
    <submittedName>
        <fullName evidence="7">NADH dehydrogenase (Quinone)</fullName>
        <ecNumber evidence="7">1.6.99.5</ecNumber>
    </submittedName>
</protein>
<organism evidence="7 8">
    <name type="scientific">Methanobacterium lacus (strain AL-21)</name>
    <dbReference type="NCBI Taxonomy" id="877455"/>
    <lineage>
        <taxon>Archaea</taxon>
        <taxon>Methanobacteriati</taxon>
        <taxon>Methanobacteriota</taxon>
        <taxon>Methanomada group</taxon>
        <taxon>Methanobacteria</taxon>
        <taxon>Methanobacteriales</taxon>
        <taxon>Methanobacteriaceae</taxon>
        <taxon>Methanobacterium</taxon>
    </lineage>
</organism>
<dbReference type="Pfam" id="PF13237">
    <property type="entry name" value="Fer4_10"/>
    <property type="match status" value="1"/>
</dbReference>
<dbReference type="GO" id="GO:0010181">
    <property type="term" value="F:FMN binding"/>
    <property type="evidence" value="ECO:0007669"/>
    <property type="project" value="InterPro"/>
</dbReference>
<keyword evidence="7" id="KW-0560">Oxidoreductase</keyword>
<comment type="similarity">
    <text evidence="1">Belongs to the complex I 51 kDa subunit family.</text>
</comment>
<dbReference type="RefSeq" id="WP_013646082.1">
    <property type="nucleotide sequence ID" value="NC_015216.1"/>
</dbReference>
<reference evidence="7 8" key="2">
    <citation type="journal article" date="2014" name="Int. J. Syst. Evol. Microbiol.">
        <title>Methanobacterium paludis sp. nov. and a novel strain of Methanobacterium lacus isolated from northern peatlands.</title>
        <authorList>
            <person name="Cadillo-Quiroz H."/>
            <person name="Brauer S.L."/>
            <person name="Goodson N."/>
            <person name="Yavitt J.B."/>
            <person name="Zinder S.H."/>
        </authorList>
    </citation>
    <scope>NUCLEOTIDE SEQUENCE [LARGE SCALE GENOMIC DNA]</scope>
    <source>
        <strain evidence="7 8">AL-21</strain>
    </source>
</reference>
<dbReference type="eggNOG" id="arCOG04537">
    <property type="taxonomic scope" value="Archaea"/>
</dbReference>
<dbReference type="InterPro" id="IPR001949">
    <property type="entry name" value="NADH-UbQ_OxRdtase_51kDa_CS"/>
</dbReference>
<dbReference type="OrthoDB" id="297477at2157"/>
<evidence type="ECO:0000259" key="6">
    <source>
        <dbReference type="PROSITE" id="PS51379"/>
    </source>
</evidence>
<dbReference type="GeneID" id="10278992"/>
<dbReference type="InterPro" id="IPR037207">
    <property type="entry name" value="Nuop51_4Fe4S-bd_sf"/>
</dbReference>
<dbReference type="Pfam" id="PF10589">
    <property type="entry name" value="NADH_4Fe-4S"/>
    <property type="match status" value="1"/>
</dbReference>
<reference evidence="8" key="1">
    <citation type="submission" date="2011-02" db="EMBL/GenBank/DDBJ databases">
        <title>Complete sequence of Methanobacterium sp. AL-21.</title>
        <authorList>
            <consortium name="US DOE Joint Genome Institute"/>
            <person name="Lucas S."/>
            <person name="Copeland A."/>
            <person name="Lapidus A."/>
            <person name="Cheng J.-F."/>
            <person name="Goodwin L."/>
            <person name="Pitluck S."/>
            <person name="Chertkov O."/>
            <person name="Detter J.C."/>
            <person name="Han C."/>
            <person name="Tapia R."/>
            <person name="Land M."/>
            <person name="Hauser L."/>
            <person name="Kyrpides N."/>
            <person name="Ivanova N."/>
            <person name="Mikhailova N."/>
            <person name="Pagani I."/>
            <person name="Cadillo-Quiroz H."/>
            <person name="Imachi H."/>
            <person name="Zinder S."/>
            <person name="Liu W."/>
            <person name="Woyke T."/>
        </authorList>
    </citation>
    <scope>NUCLEOTIDE SEQUENCE [LARGE SCALE GENOMIC DNA]</scope>
    <source>
        <strain evidence="8">AL-21</strain>
    </source>
</reference>
<name>F0T7P9_METLA</name>
<dbReference type="Gene3D" id="3.10.20.600">
    <property type="match status" value="1"/>
</dbReference>
<dbReference type="FunFam" id="3.40.50.11540:FF:000001">
    <property type="entry name" value="NADH dehydrogenase [ubiquinone] flavoprotein 1, mitochondrial"/>
    <property type="match status" value="1"/>
</dbReference>
<dbReference type="Pfam" id="PF10531">
    <property type="entry name" value="SLBB"/>
    <property type="match status" value="1"/>
</dbReference>
<feature type="domain" description="4Fe-4S ferredoxin-type" evidence="6">
    <location>
        <begin position="587"/>
        <end position="618"/>
    </location>
</feature>
<keyword evidence="5" id="KW-0411">Iron-sulfur</keyword>
<keyword evidence="2" id="KW-0004">4Fe-4S</keyword>
<evidence type="ECO:0000256" key="2">
    <source>
        <dbReference type="ARBA" id="ARBA00022485"/>
    </source>
</evidence>
<dbReference type="PANTHER" id="PTHR43578:SF3">
    <property type="entry name" value="NADH-QUINONE OXIDOREDUCTASE SUBUNIT F"/>
    <property type="match status" value="1"/>
</dbReference>
<accession>F0T7P9</accession>
<dbReference type="eggNOG" id="arCOG02059">
    <property type="taxonomic scope" value="Archaea"/>
</dbReference>
<sequence length="619" mass="67488">MKYKQLLKESQEEYLLLEDKTVIAVGSATCGRSAGAQEISSVLREEIAEAGLDVEIIEVGCIGLCYLEPIITIIKPGHPAIFYGQVTKKLAKQLVTEYLQGNNPLPEHALGTVGADDNEEIPSLFETPVMKPQVRRILRNCGLIDPSNIKHYIARGGYSGLNSALKTKPEKVIEQMKSSGLRGRGGAGFPTWMKWQFCVDFDSVEKYLICNADEGDPGAFMNRSLLESDPHSVLEGIVIASYAIGVKEAYIYCRAEYPLALERLKQAISQMRDVGLLGKNILETGFDLEIKIKEGAGAFVCGEETALIASIEGKRGMPRTRPPFPTTAGLWGKPTVINNVETMASVSLIMQTGHEQFKEFGTVESKGTKTFSLVGNVKKPGLIEVPLGTTLREVIYDIGGGINNEGNFKAVQIGGPSGGCLPEEFLDTKIDYDSLTMAGAIMGSGGLVVMDQNSCMVDVARYFLEFIQNESCGKCVPCRLGTKQMLDILSDITQGKGKQGDNDLLRELSQGIRDGSLCGLGQTSPNPILTTLKYFEDEYISHIEDKRCKALLCKELINYTVVDEKCEGCMLCLKSCPVGAVSGTKKHIHSIDTEKCIKCGTCIELCSGKYNAIERVSKY</sequence>
<evidence type="ECO:0000256" key="1">
    <source>
        <dbReference type="ARBA" id="ARBA00007523"/>
    </source>
</evidence>
<dbReference type="PROSITE" id="PS00645">
    <property type="entry name" value="COMPLEX1_51K_2"/>
    <property type="match status" value="1"/>
</dbReference>
<dbReference type="FunFam" id="1.20.1440.230:FF:000001">
    <property type="entry name" value="Mitochondrial NADH dehydrogenase flavoprotein 1"/>
    <property type="match status" value="1"/>
</dbReference>
<dbReference type="GO" id="GO:0008137">
    <property type="term" value="F:NADH dehydrogenase (ubiquinone) activity"/>
    <property type="evidence" value="ECO:0007669"/>
    <property type="project" value="InterPro"/>
</dbReference>
<dbReference type="Proteomes" id="UP000007490">
    <property type="component" value="Chromosome"/>
</dbReference>
<dbReference type="EMBL" id="CP002551">
    <property type="protein sequence ID" value="ADZ10731.1"/>
    <property type="molecule type" value="Genomic_DNA"/>
</dbReference>
<dbReference type="InterPro" id="IPR037225">
    <property type="entry name" value="Nuo51_FMN-bd_sf"/>
</dbReference>
<dbReference type="InterPro" id="IPR019554">
    <property type="entry name" value="Soluble_ligand-bd"/>
</dbReference>
<evidence type="ECO:0000256" key="4">
    <source>
        <dbReference type="ARBA" id="ARBA00023004"/>
    </source>
</evidence>
<dbReference type="SUPFAM" id="SSF140490">
    <property type="entry name" value="Nqo1C-terminal domain-like"/>
    <property type="match status" value="1"/>
</dbReference>
<dbReference type="AlphaFoldDB" id="F0T7P9"/>
<evidence type="ECO:0000256" key="5">
    <source>
        <dbReference type="ARBA" id="ARBA00023014"/>
    </source>
</evidence>
<dbReference type="Gene3D" id="3.40.50.11540">
    <property type="entry name" value="NADH-ubiquinone oxidoreductase 51kDa subunit"/>
    <property type="match status" value="1"/>
</dbReference>
<evidence type="ECO:0000256" key="3">
    <source>
        <dbReference type="ARBA" id="ARBA00022723"/>
    </source>
</evidence>
<dbReference type="InterPro" id="IPR017900">
    <property type="entry name" value="4Fe4S_Fe_S_CS"/>
</dbReference>
<evidence type="ECO:0000313" key="7">
    <source>
        <dbReference type="EMBL" id="ADZ10731.1"/>
    </source>
</evidence>
<dbReference type="PROSITE" id="PS51379">
    <property type="entry name" value="4FE4S_FER_2"/>
    <property type="match status" value="2"/>
</dbReference>
<dbReference type="PROSITE" id="PS00198">
    <property type="entry name" value="4FE4S_FER_1"/>
    <property type="match status" value="1"/>
</dbReference>
<dbReference type="SUPFAM" id="SSF54862">
    <property type="entry name" value="4Fe-4S ferredoxins"/>
    <property type="match status" value="1"/>
</dbReference>
<dbReference type="KEGG" id="mel:Metbo_2518"/>
<dbReference type="NCBIfam" id="NF010120">
    <property type="entry name" value="PRK13596.1"/>
    <property type="match status" value="1"/>
</dbReference>
<keyword evidence="8" id="KW-1185">Reference proteome</keyword>
<dbReference type="InterPro" id="IPR017896">
    <property type="entry name" value="4Fe4S_Fe-S-bd"/>
</dbReference>
<dbReference type="GO" id="GO:0016491">
    <property type="term" value="F:oxidoreductase activity"/>
    <property type="evidence" value="ECO:0007669"/>
    <property type="project" value="UniProtKB-KW"/>
</dbReference>
<keyword evidence="4" id="KW-0408">Iron</keyword>
<dbReference type="GO" id="GO:0046872">
    <property type="term" value="F:metal ion binding"/>
    <property type="evidence" value="ECO:0007669"/>
    <property type="project" value="UniProtKB-KW"/>
</dbReference>
<dbReference type="EC" id="1.6.99.5" evidence="7"/>
<dbReference type="Gene3D" id="6.10.250.1450">
    <property type="match status" value="1"/>
</dbReference>